<dbReference type="Proteomes" id="UP000636793">
    <property type="component" value="Unassembled WGS sequence"/>
</dbReference>
<comment type="caution">
    <text evidence="1">The sequence shown here is derived from an EMBL/GenBank/DDBJ whole genome shotgun (WGS) entry which is preliminary data.</text>
</comment>
<keyword evidence="2" id="KW-1185">Reference proteome</keyword>
<reference evidence="1" key="2">
    <citation type="submission" date="2020-09" db="EMBL/GenBank/DDBJ databases">
        <authorList>
            <person name="Sun Q."/>
            <person name="Zhou Y."/>
        </authorList>
    </citation>
    <scope>NUCLEOTIDE SEQUENCE</scope>
    <source>
        <strain evidence="1">CGMCC 1.15085</strain>
    </source>
</reference>
<name>A0A916T2V9_9MICO</name>
<protein>
    <submittedName>
        <fullName evidence="1">Uncharacterized protein</fullName>
    </submittedName>
</protein>
<organism evidence="1 2">
    <name type="scientific">Flexivirga endophytica</name>
    <dbReference type="NCBI Taxonomy" id="1849103"/>
    <lineage>
        <taxon>Bacteria</taxon>
        <taxon>Bacillati</taxon>
        <taxon>Actinomycetota</taxon>
        <taxon>Actinomycetes</taxon>
        <taxon>Micrococcales</taxon>
        <taxon>Dermacoccaceae</taxon>
        <taxon>Flexivirga</taxon>
    </lineage>
</organism>
<dbReference type="EMBL" id="BMHI01000002">
    <property type="protein sequence ID" value="GGB26351.1"/>
    <property type="molecule type" value="Genomic_DNA"/>
</dbReference>
<reference evidence="1" key="1">
    <citation type="journal article" date="2014" name="Int. J. Syst. Evol. Microbiol.">
        <title>Complete genome sequence of Corynebacterium casei LMG S-19264T (=DSM 44701T), isolated from a smear-ripened cheese.</title>
        <authorList>
            <consortium name="US DOE Joint Genome Institute (JGI-PGF)"/>
            <person name="Walter F."/>
            <person name="Albersmeier A."/>
            <person name="Kalinowski J."/>
            <person name="Ruckert C."/>
        </authorList>
    </citation>
    <scope>NUCLEOTIDE SEQUENCE</scope>
    <source>
        <strain evidence="1">CGMCC 1.15085</strain>
    </source>
</reference>
<proteinExistence type="predicted"/>
<dbReference type="AlphaFoldDB" id="A0A916T2V9"/>
<evidence type="ECO:0000313" key="2">
    <source>
        <dbReference type="Proteomes" id="UP000636793"/>
    </source>
</evidence>
<gene>
    <name evidence="1" type="ORF">GCM10011492_15710</name>
</gene>
<accession>A0A916T2V9</accession>
<evidence type="ECO:0000313" key="1">
    <source>
        <dbReference type="EMBL" id="GGB26351.1"/>
    </source>
</evidence>
<sequence length="136" mass="15459">MFMERIVRYGIEAQFNGACSLCGAATLAGERIFKLPAKRGGGKWVCAPCRWDDDDRVIDLGFVVRKVERRMKVGPYTPKLVEVEVILRAVQDVELETYDEALLLDHFEECLELRRSPTLSRAKMAMLLGVLRRVGE</sequence>